<evidence type="ECO:0000256" key="2">
    <source>
        <dbReference type="SAM" id="Coils"/>
    </source>
</evidence>
<keyword evidence="1" id="KW-0238">DNA-binding</keyword>
<evidence type="ECO:0000256" key="1">
    <source>
        <dbReference type="ARBA" id="ARBA00023125"/>
    </source>
</evidence>
<dbReference type="Pfam" id="PF13411">
    <property type="entry name" value="MerR_1"/>
    <property type="match status" value="1"/>
</dbReference>
<dbReference type="SMART" id="SM00422">
    <property type="entry name" value="HTH_MERR"/>
    <property type="match status" value="1"/>
</dbReference>
<evidence type="ECO:0000259" key="3">
    <source>
        <dbReference type="PROSITE" id="PS50937"/>
    </source>
</evidence>
<feature type="coiled-coil region" evidence="2">
    <location>
        <begin position="81"/>
        <end position="115"/>
    </location>
</feature>
<dbReference type="CDD" id="cd01109">
    <property type="entry name" value="HTH_YyaN"/>
    <property type="match status" value="1"/>
</dbReference>
<dbReference type="GO" id="GO:0003677">
    <property type="term" value="F:DNA binding"/>
    <property type="evidence" value="ECO:0007669"/>
    <property type="project" value="UniProtKB-KW"/>
</dbReference>
<organism evidence="4 5">
    <name type="scientific">Carnobacterium maltaromaticum</name>
    <name type="common">Carnobacterium piscicola</name>
    <dbReference type="NCBI Taxonomy" id="2751"/>
    <lineage>
        <taxon>Bacteria</taxon>
        <taxon>Bacillati</taxon>
        <taxon>Bacillota</taxon>
        <taxon>Bacilli</taxon>
        <taxon>Lactobacillales</taxon>
        <taxon>Carnobacteriaceae</taxon>
        <taxon>Carnobacterium</taxon>
    </lineage>
</organism>
<dbReference type="PRINTS" id="PR00040">
    <property type="entry name" value="HTHMERR"/>
</dbReference>
<dbReference type="PANTHER" id="PTHR30204:SF98">
    <property type="entry name" value="HTH-TYPE TRANSCRIPTIONAL REGULATOR ADHR"/>
    <property type="match status" value="1"/>
</dbReference>
<dbReference type="GO" id="GO:0003700">
    <property type="term" value="F:DNA-binding transcription factor activity"/>
    <property type="evidence" value="ECO:0007669"/>
    <property type="project" value="InterPro"/>
</dbReference>
<dbReference type="EMBL" id="JAVBVO010000005">
    <property type="protein sequence ID" value="MDZ5760397.1"/>
    <property type="molecule type" value="Genomic_DNA"/>
</dbReference>
<sequence>MNIKKISELSGVSADTIRYYERIGLIPPVKRAANGIREFDEEDLRWITFSRQMRNAGLSIESLVEYLTLFQIGNETVPARKEIIANQISELKEKAEALNGAIDRLEFKLENYDEHMLVTENSLRSFNENK</sequence>
<dbReference type="InterPro" id="IPR000551">
    <property type="entry name" value="MerR-type_HTH_dom"/>
</dbReference>
<evidence type="ECO:0000313" key="4">
    <source>
        <dbReference type="EMBL" id="MDZ5760397.1"/>
    </source>
</evidence>
<dbReference type="RefSeq" id="WP_056998713.1">
    <property type="nucleotide sequence ID" value="NZ_BJOJ01000007.1"/>
</dbReference>
<feature type="domain" description="HTH merR-type" evidence="3">
    <location>
        <begin position="1"/>
        <end position="69"/>
    </location>
</feature>
<name>A0AAW9K9Y9_CARML</name>
<accession>A0AAW9K9Y9</accession>
<dbReference type="PANTHER" id="PTHR30204">
    <property type="entry name" value="REDOX-CYCLING DRUG-SENSING TRANSCRIPTIONAL ACTIVATOR SOXR"/>
    <property type="match status" value="1"/>
</dbReference>
<dbReference type="PROSITE" id="PS50937">
    <property type="entry name" value="HTH_MERR_2"/>
    <property type="match status" value="1"/>
</dbReference>
<dbReference type="InterPro" id="IPR047057">
    <property type="entry name" value="MerR_fam"/>
</dbReference>
<gene>
    <name evidence="4" type="ORF">RAK27_17290</name>
</gene>
<dbReference type="AlphaFoldDB" id="A0AAW9K9Y9"/>
<dbReference type="Gene3D" id="1.10.1660.10">
    <property type="match status" value="1"/>
</dbReference>
<proteinExistence type="predicted"/>
<dbReference type="SUPFAM" id="SSF46955">
    <property type="entry name" value="Putative DNA-binding domain"/>
    <property type="match status" value="1"/>
</dbReference>
<reference evidence="4" key="1">
    <citation type="submission" date="2023-08" db="EMBL/GenBank/DDBJ databases">
        <title>Genomic characterization of piscicolin 126 produced by Carnobacterium maltaromaticum CM22 strain isolated from salmon (Salmo salar).</title>
        <authorList>
            <person name="Gonzalez-Gragera E."/>
            <person name="Garcia-Lopez J.D."/>
            <person name="Teso-Perez C."/>
            <person name="Gimenez-Hernandez I."/>
            <person name="Peralta-Sanchez J.M."/>
            <person name="Valdivia E."/>
            <person name="Montalban-Lopez M."/>
            <person name="Martin-Platero A.M."/>
            <person name="Banos A."/>
            <person name="Martinez-Bueno M."/>
        </authorList>
    </citation>
    <scope>NUCLEOTIDE SEQUENCE</scope>
    <source>
        <strain evidence="4">CM22</strain>
    </source>
</reference>
<protein>
    <submittedName>
        <fullName evidence="4">MerR family transcriptional regulator</fullName>
    </submittedName>
</protein>
<dbReference type="Proteomes" id="UP001290462">
    <property type="component" value="Unassembled WGS sequence"/>
</dbReference>
<evidence type="ECO:0000313" key="5">
    <source>
        <dbReference type="Proteomes" id="UP001290462"/>
    </source>
</evidence>
<comment type="caution">
    <text evidence="4">The sequence shown here is derived from an EMBL/GenBank/DDBJ whole genome shotgun (WGS) entry which is preliminary data.</text>
</comment>
<keyword evidence="2" id="KW-0175">Coiled coil</keyword>
<dbReference type="InterPro" id="IPR009061">
    <property type="entry name" value="DNA-bd_dom_put_sf"/>
</dbReference>